<comment type="caution">
    <text evidence="1">The sequence shown here is derived from an EMBL/GenBank/DDBJ whole genome shotgun (WGS) entry which is preliminary data.</text>
</comment>
<dbReference type="EMBL" id="JDSS02000039">
    <property type="protein sequence ID" value="KFB66676.1"/>
    <property type="molecule type" value="Genomic_DNA"/>
</dbReference>
<protein>
    <recommendedName>
        <fullName evidence="3">Major tail protein</fullName>
    </recommendedName>
</protein>
<dbReference type="AlphaFoldDB" id="A0A084XW32"/>
<evidence type="ECO:0008006" key="3">
    <source>
        <dbReference type="Google" id="ProtNLM"/>
    </source>
</evidence>
<name>A0A084XW32_9PROT</name>
<sequence length="256" mass="27385">MSISVASRGMFLHCAFKIGFWDGDSAPTYFFDPCNFTKLEIASQTQESDPLISNIEGTVGETLTSVQKSTKPASLSAEANYMPPVMFGLLLGADITEFSQATAGVTDEAITPALGLWVPFTSGNKYIEATGFTAKTAADAVVAATHYEVDHINGLFKALNATGLTVAKINYTKSTRSGEIYKGGKAKSKYIKFLGTGTEKVSERRCRIVIHKANLAASGTFDPATETYVKGAFAGDLLTPPGESSPWQYEYLDLAA</sequence>
<reference evidence="1 2" key="1">
    <citation type="submission" date="2014-07" db="EMBL/GenBank/DDBJ databases">
        <title>Expanding our view of genomic diversity in Candidatus Accumulibacter clades.</title>
        <authorList>
            <person name="Skennerton C.T."/>
            <person name="Barr J.J."/>
            <person name="Slater F.R."/>
            <person name="Bond P.L."/>
            <person name="Tyson G.W."/>
        </authorList>
    </citation>
    <scope>NUCLEOTIDE SEQUENCE [LARGE SCALE GENOMIC DNA]</scope>
    <source>
        <strain evidence="2">SK-01</strain>
    </source>
</reference>
<organism evidence="1 2">
    <name type="scientific">Candidatus Accumulibacter vicinus</name>
    <dbReference type="NCBI Taxonomy" id="2954382"/>
    <lineage>
        <taxon>Bacteria</taxon>
        <taxon>Pseudomonadati</taxon>
        <taxon>Pseudomonadota</taxon>
        <taxon>Betaproteobacteria</taxon>
        <taxon>Candidatus Accumulibacter</taxon>
    </lineage>
</organism>
<proteinExistence type="predicted"/>
<dbReference type="RefSeq" id="WP_034929702.1">
    <property type="nucleotide sequence ID" value="NZ_JDSS02000039.1"/>
</dbReference>
<evidence type="ECO:0000313" key="2">
    <source>
        <dbReference type="Proteomes" id="UP000019812"/>
    </source>
</evidence>
<dbReference type="STRING" id="1457154.CAPSK01_004041"/>
<accession>A0A084XW32</accession>
<dbReference type="Proteomes" id="UP000019812">
    <property type="component" value="Unassembled WGS sequence"/>
</dbReference>
<gene>
    <name evidence="1" type="ORF">CAPSK01_004041</name>
</gene>
<evidence type="ECO:0000313" key="1">
    <source>
        <dbReference type="EMBL" id="KFB66676.1"/>
    </source>
</evidence>